<dbReference type="RefSeq" id="WP_131554789.1">
    <property type="nucleotide sequence ID" value="NZ_SJSK01000005.1"/>
</dbReference>
<dbReference type="OrthoDB" id="9758670at2"/>
<dbReference type="PRINTS" id="PR00133">
    <property type="entry name" value="GLHYDRLASE3"/>
</dbReference>
<gene>
    <name evidence="9" type="primary">bglX</name>
    <name evidence="9" type="ORF">EZ428_19060</name>
</gene>
<feature type="signal peptide" evidence="7">
    <location>
        <begin position="1"/>
        <end position="17"/>
    </location>
</feature>
<evidence type="ECO:0000313" key="10">
    <source>
        <dbReference type="Proteomes" id="UP000292884"/>
    </source>
</evidence>
<dbReference type="SUPFAM" id="SSF51445">
    <property type="entry name" value="(Trans)glycosidases"/>
    <property type="match status" value="1"/>
</dbReference>
<evidence type="ECO:0000256" key="4">
    <source>
        <dbReference type="ARBA" id="ARBA00022729"/>
    </source>
</evidence>
<proteinExistence type="inferred from homology"/>
<dbReference type="NCBIfam" id="NF011678">
    <property type="entry name" value="PRK15098.1"/>
    <property type="match status" value="1"/>
</dbReference>
<dbReference type="InterPro" id="IPR002772">
    <property type="entry name" value="Glyco_hydro_3_C"/>
</dbReference>
<sequence>MKYLLFVACLLPIGSLAQRSTPIYKNQSLTVSARATDLLSRMTLQEKIGQLNLVTFVNENNSTNPMDDKVKAGNVGGILKSNGVKQNLRIQKIAVEQTRLGIPILFQEDVIHGYKTIFPIPLGESCSWNLTGISQTAAVAATEASAGGIRLTYAPMVDISNDPRWGRISEGAGEDPYYASLVAAARVRGFQGKDLTNANSLMACVKHFAGYGAALAGRDYSITDFSERTLREKYLPPFKAAIDAGVGSLMTAYTGIDGTPATSNQRLLKQILRKEFNFNNLIITDWETIKNLVKIGVAKDEPSAVQMAIESGIDMDMTSELFQKHLATLIKTGKVKIDVINAAVSRVLEAKFKLGLFDQPFKYLDEAREVEVSQNKDHLLIARQAARESIVLLKNDSQILPLKKNVKTIAVIGPLANRKKDLMGWWGGQYSQGKPDAVISLLEGIQKTVDPSVKVIYAEGIKLDGFEPKGLELIPAAVEASLSADIVVLAVGEEYWMSGESGSISMLNLPGAQLQLIDALAKTGKPIVSVLFNGRPYDLRALSAKSSAVVEAWFPGTMGGLAVADVLFGDYNPSGKLTVTFPYNTGQIPVFYNSKRTSHDLDSVDMKHRFANNYLDITTKPLYPFGFGLSYTNFSYSSLKVVSGNNFKDGNLQVSFVVKNTGEREGIEVAQLYIKDKVSAVIRNVKDLKGFERFSLKPGEARTIKINLTNQSLSFLDRNLKEIIEPGDFELMIGSSSEDIRLRHDFTIK</sequence>
<keyword evidence="6" id="KW-0326">Glycosidase</keyword>
<dbReference type="InterPro" id="IPR036881">
    <property type="entry name" value="Glyco_hydro_3_C_sf"/>
</dbReference>
<evidence type="ECO:0000256" key="2">
    <source>
        <dbReference type="ARBA" id="ARBA00005336"/>
    </source>
</evidence>
<comment type="similarity">
    <text evidence="2">Belongs to the glycosyl hydrolase 3 family.</text>
</comment>
<dbReference type="PANTHER" id="PTHR30620">
    <property type="entry name" value="PERIPLASMIC BETA-GLUCOSIDASE-RELATED"/>
    <property type="match status" value="1"/>
</dbReference>
<dbReference type="GO" id="GO:0009251">
    <property type="term" value="P:glucan catabolic process"/>
    <property type="evidence" value="ECO:0007669"/>
    <property type="project" value="TreeGrafter"/>
</dbReference>
<dbReference type="InterPro" id="IPR001764">
    <property type="entry name" value="Glyco_hydro_3_N"/>
</dbReference>
<keyword evidence="10" id="KW-1185">Reference proteome</keyword>
<organism evidence="9 10">
    <name type="scientific">Pedobacter frigiditerrae</name>
    <dbReference type="NCBI Taxonomy" id="2530452"/>
    <lineage>
        <taxon>Bacteria</taxon>
        <taxon>Pseudomonadati</taxon>
        <taxon>Bacteroidota</taxon>
        <taxon>Sphingobacteriia</taxon>
        <taxon>Sphingobacteriales</taxon>
        <taxon>Sphingobacteriaceae</taxon>
        <taxon>Pedobacter</taxon>
    </lineage>
</organism>
<protein>
    <recommendedName>
        <fullName evidence="3">beta-glucosidase</fullName>
        <ecNumber evidence="3">3.2.1.21</ecNumber>
    </recommendedName>
</protein>
<evidence type="ECO:0000256" key="6">
    <source>
        <dbReference type="ARBA" id="ARBA00023295"/>
    </source>
</evidence>
<comment type="caution">
    <text evidence="9">The sequence shown here is derived from an EMBL/GenBank/DDBJ whole genome shotgun (WGS) entry which is preliminary data.</text>
</comment>
<dbReference type="EMBL" id="SJSK01000005">
    <property type="protein sequence ID" value="TCC88735.1"/>
    <property type="molecule type" value="Genomic_DNA"/>
</dbReference>
<evidence type="ECO:0000256" key="5">
    <source>
        <dbReference type="ARBA" id="ARBA00022801"/>
    </source>
</evidence>
<dbReference type="Pfam" id="PF01915">
    <property type="entry name" value="Glyco_hydro_3_C"/>
    <property type="match status" value="1"/>
</dbReference>
<dbReference type="Gene3D" id="2.60.40.10">
    <property type="entry name" value="Immunoglobulins"/>
    <property type="match status" value="1"/>
</dbReference>
<dbReference type="FunFam" id="2.60.40.10:FF:000495">
    <property type="entry name" value="Periplasmic beta-glucosidase"/>
    <property type="match status" value="1"/>
</dbReference>
<dbReference type="Proteomes" id="UP000292884">
    <property type="component" value="Unassembled WGS sequence"/>
</dbReference>
<keyword evidence="4 7" id="KW-0732">Signal</keyword>
<dbReference type="InterPro" id="IPR013783">
    <property type="entry name" value="Ig-like_fold"/>
</dbReference>
<dbReference type="InterPro" id="IPR051915">
    <property type="entry name" value="Cellulose_Degrad_GH3"/>
</dbReference>
<keyword evidence="5" id="KW-0378">Hydrolase</keyword>
<dbReference type="AlphaFoldDB" id="A0A4R0MPH8"/>
<evidence type="ECO:0000256" key="3">
    <source>
        <dbReference type="ARBA" id="ARBA00012744"/>
    </source>
</evidence>
<evidence type="ECO:0000256" key="1">
    <source>
        <dbReference type="ARBA" id="ARBA00000448"/>
    </source>
</evidence>
<evidence type="ECO:0000256" key="7">
    <source>
        <dbReference type="SAM" id="SignalP"/>
    </source>
</evidence>
<dbReference type="GO" id="GO:0008422">
    <property type="term" value="F:beta-glucosidase activity"/>
    <property type="evidence" value="ECO:0007669"/>
    <property type="project" value="UniProtKB-EC"/>
</dbReference>
<dbReference type="Gene3D" id="3.20.20.300">
    <property type="entry name" value="Glycoside hydrolase, family 3, N-terminal domain"/>
    <property type="match status" value="1"/>
</dbReference>
<dbReference type="InterPro" id="IPR036962">
    <property type="entry name" value="Glyco_hydro_3_N_sf"/>
</dbReference>
<dbReference type="InterPro" id="IPR026891">
    <property type="entry name" value="Fn3-like"/>
</dbReference>
<comment type="catalytic activity">
    <reaction evidence="1">
        <text>Hydrolysis of terminal, non-reducing beta-D-glucosyl residues with release of beta-D-glucose.</text>
        <dbReference type="EC" id="3.2.1.21"/>
    </reaction>
</comment>
<dbReference type="PANTHER" id="PTHR30620:SF16">
    <property type="entry name" value="LYSOSOMAL BETA GLUCOSIDASE"/>
    <property type="match status" value="1"/>
</dbReference>
<reference evidence="9 10" key="1">
    <citation type="submission" date="2019-02" db="EMBL/GenBank/DDBJ databases">
        <title>Pedobacter sp. RP-1-13 sp. nov., isolated from Arctic soil.</title>
        <authorList>
            <person name="Dahal R.H."/>
        </authorList>
    </citation>
    <scope>NUCLEOTIDE SEQUENCE [LARGE SCALE GENOMIC DNA]</scope>
    <source>
        <strain evidence="9 10">RP-1-13</strain>
    </source>
</reference>
<dbReference type="SMART" id="SM01217">
    <property type="entry name" value="Fn3_like"/>
    <property type="match status" value="1"/>
</dbReference>
<dbReference type="InterPro" id="IPR017853">
    <property type="entry name" value="GH"/>
</dbReference>
<feature type="domain" description="Fibronectin type III-like" evidence="8">
    <location>
        <begin position="668"/>
        <end position="737"/>
    </location>
</feature>
<evidence type="ECO:0000313" key="9">
    <source>
        <dbReference type="EMBL" id="TCC88735.1"/>
    </source>
</evidence>
<dbReference type="SUPFAM" id="SSF52279">
    <property type="entry name" value="Beta-D-glucan exohydrolase, C-terminal domain"/>
    <property type="match status" value="1"/>
</dbReference>
<dbReference type="Pfam" id="PF00933">
    <property type="entry name" value="Glyco_hydro_3"/>
    <property type="match status" value="1"/>
</dbReference>
<name>A0A4R0MPH8_9SPHI</name>
<dbReference type="EC" id="3.2.1.21" evidence="3"/>
<accession>A0A4R0MPH8</accession>
<dbReference type="FunFam" id="3.20.20.300:FF:000005">
    <property type="entry name" value="Periplasmic beta-glucosidase"/>
    <property type="match status" value="1"/>
</dbReference>
<feature type="chain" id="PRO_5020645316" description="beta-glucosidase" evidence="7">
    <location>
        <begin position="18"/>
        <end position="749"/>
    </location>
</feature>
<dbReference type="Pfam" id="PF14310">
    <property type="entry name" value="Fn3-like"/>
    <property type="match status" value="1"/>
</dbReference>
<evidence type="ECO:0000259" key="8">
    <source>
        <dbReference type="SMART" id="SM01217"/>
    </source>
</evidence>
<dbReference type="Gene3D" id="3.40.50.1700">
    <property type="entry name" value="Glycoside hydrolase family 3 C-terminal domain"/>
    <property type="match status" value="1"/>
</dbReference>